<comment type="caution">
    <text evidence="2">The sequence shown here is derived from an EMBL/GenBank/DDBJ whole genome shotgun (WGS) entry which is preliminary data.</text>
</comment>
<organism evidence="2 3">
    <name type="scientific">Suillus placidus</name>
    <dbReference type="NCBI Taxonomy" id="48579"/>
    <lineage>
        <taxon>Eukaryota</taxon>
        <taxon>Fungi</taxon>
        <taxon>Dikarya</taxon>
        <taxon>Basidiomycota</taxon>
        <taxon>Agaricomycotina</taxon>
        <taxon>Agaricomycetes</taxon>
        <taxon>Agaricomycetidae</taxon>
        <taxon>Boletales</taxon>
        <taxon>Suillineae</taxon>
        <taxon>Suillaceae</taxon>
        <taxon>Suillus</taxon>
    </lineage>
</organism>
<accession>A0A9P7D3R9</accession>
<protein>
    <submittedName>
        <fullName evidence="2">Uncharacterized protein</fullName>
    </submittedName>
</protein>
<evidence type="ECO:0000313" key="2">
    <source>
        <dbReference type="EMBL" id="KAG1777391.1"/>
    </source>
</evidence>
<keyword evidence="3" id="KW-1185">Reference proteome</keyword>
<name>A0A9P7D3R9_9AGAM</name>
<proteinExistence type="predicted"/>
<dbReference type="AlphaFoldDB" id="A0A9P7D3R9"/>
<feature type="compositionally biased region" description="Basic and acidic residues" evidence="1">
    <location>
        <begin position="117"/>
        <end position="128"/>
    </location>
</feature>
<dbReference type="Proteomes" id="UP000714275">
    <property type="component" value="Unassembled WGS sequence"/>
</dbReference>
<evidence type="ECO:0000313" key="3">
    <source>
        <dbReference type="Proteomes" id="UP000714275"/>
    </source>
</evidence>
<feature type="region of interest" description="Disordered" evidence="1">
    <location>
        <begin position="1"/>
        <end position="23"/>
    </location>
</feature>
<gene>
    <name evidence="2" type="ORF">EV702DRAFT_1197368</name>
</gene>
<dbReference type="EMBL" id="JABBWD010000021">
    <property type="protein sequence ID" value="KAG1777391.1"/>
    <property type="molecule type" value="Genomic_DNA"/>
</dbReference>
<evidence type="ECO:0000256" key="1">
    <source>
        <dbReference type="SAM" id="MobiDB-lite"/>
    </source>
</evidence>
<sequence>MLGGRRQLQTPSEHRHRYPDRRPEVYADLYPDRPFQRRPPKSRASLCITQTVSLDQLNKPLPADLLHEVRRFDAIEVNTYVRRGLRDGELVPVPDAESDMAIAPVSYMANFLQDPPESAKRQRDDERSSSVISVERTV</sequence>
<feature type="region of interest" description="Disordered" evidence="1">
    <location>
        <begin position="114"/>
        <end position="138"/>
    </location>
</feature>
<reference evidence="2" key="1">
    <citation type="journal article" date="2020" name="New Phytol.">
        <title>Comparative genomics reveals dynamic genome evolution in host specialist ectomycorrhizal fungi.</title>
        <authorList>
            <person name="Lofgren L.A."/>
            <person name="Nguyen N.H."/>
            <person name="Vilgalys R."/>
            <person name="Ruytinx J."/>
            <person name="Liao H.L."/>
            <person name="Branco S."/>
            <person name="Kuo A."/>
            <person name="LaButti K."/>
            <person name="Lipzen A."/>
            <person name="Andreopoulos W."/>
            <person name="Pangilinan J."/>
            <person name="Riley R."/>
            <person name="Hundley H."/>
            <person name="Na H."/>
            <person name="Barry K."/>
            <person name="Grigoriev I.V."/>
            <person name="Stajich J.E."/>
            <person name="Kennedy P.G."/>
        </authorList>
    </citation>
    <scope>NUCLEOTIDE SEQUENCE</scope>
    <source>
        <strain evidence="2">DOB743</strain>
    </source>
</reference>